<dbReference type="Proteomes" id="UP000663848">
    <property type="component" value="Unassembled WGS sequence"/>
</dbReference>
<feature type="region of interest" description="Disordered" evidence="1">
    <location>
        <begin position="1"/>
        <end position="203"/>
    </location>
</feature>
<sequence>SLLRSQEILSSSTASPPSIKQNPITIAQPSSSIVPPSPIKSTTNPDKIRPITKNSARPAGITRIQSPLRYASTMSSASNDVPQIEINSPSPNSPVIATTAAKSKADNHDQFEQSSQGFGYDAYMKQPDDSASHIKPSNTQRKPSKPSPTMSSLQQRPHHDPKRDPTIITISDSLAHDSPPMNKSKIKSLRHTSTSSEEQYVAPPTPMKTVKLKQQQNPPPIASVFTSHLNNK</sequence>
<protein>
    <submittedName>
        <fullName evidence="2">Uncharacterized protein</fullName>
    </submittedName>
</protein>
<dbReference type="AlphaFoldDB" id="A0A822AN90"/>
<comment type="caution">
    <text evidence="2">The sequence shown here is derived from an EMBL/GenBank/DDBJ whole genome shotgun (WGS) entry which is preliminary data.</text>
</comment>
<feature type="compositionally biased region" description="Polar residues" evidence="1">
    <location>
        <begin position="72"/>
        <end position="96"/>
    </location>
</feature>
<name>A0A822AN90_9BILA</name>
<feature type="non-terminal residue" evidence="2">
    <location>
        <position position="1"/>
    </location>
</feature>
<reference evidence="2" key="1">
    <citation type="submission" date="2021-02" db="EMBL/GenBank/DDBJ databases">
        <authorList>
            <person name="Nowell W R."/>
        </authorList>
    </citation>
    <scope>NUCLEOTIDE SEQUENCE</scope>
</reference>
<evidence type="ECO:0000256" key="1">
    <source>
        <dbReference type="SAM" id="MobiDB-lite"/>
    </source>
</evidence>
<feature type="compositionally biased region" description="Polar residues" evidence="1">
    <location>
        <begin position="7"/>
        <end position="28"/>
    </location>
</feature>
<gene>
    <name evidence="2" type="ORF">QYT958_LOCUS38363</name>
</gene>
<evidence type="ECO:0000313" key="2">
    <source>
        <dbReference type="EMBL" id="CAF5003362.1"/>
    </source>
</evidence>
<evidence type="ECO:0000313" key="3">
    <source>
        <dbReference type="Proteomes" id="UP000663848"/>
    </source>
</evidence>
<dbReference type="EMBL" id="CAJOBR010033491">
    <property type="protein sequence ID" value="CAF5003362.1"/>
    <property type="molecule type" value="Genomic_DNA"/>
</dbReference>
<feature type="non-terminal residue" evidence="2">
    <location>
        <position position="232"/>
    </location>
</feature>
<organism evidence="2 3">
    <name type="scientific">Rotaria socialis</name>
    <dbReference type="NCBI Taxonomy" id="392032"/>
    <lineage>
        <taxon>Eukaryota</taxon>
        <taxon>Metazoa</taxon>
        <taxon>Spiralia</taxon>
        <taxon>Gnathifera</taxon>
        <taxon>Rotifera</taxon>
        <taxon>Eurotatoria</taxon>
        <taxon>Bdelloidea</taxon>
        <taxon>Philodinida</taxon>
        <taxon>Philodinidae</taxon>
        <taxon>Rotaria</taxon>
    </lineage>
</organism>
<proteinExistence type="predicted"/>
<accession>A0A822AN90</accession>
<feature type="compositionally biased region" description="Polar residues" evidence="1">
    <location>
        <begin position="135"/>
        <end position="155"/>
    </location>
</feature>